<evidence type="ECO:0000313" key="2">
    <source>
        <dbReference type="EMBL" id="CAB3934365.1"/>
    </source>
</evidence>
<organism evidence="2 3">
    <name type="scientific">Achromobacter insolitus</name>
    <dbReference type="NCBI Taxonomy" id="217204"/>
    <lineage>
        <taxon>Bacteria</taxon>
        <taxon>Pseudomonadati</taxon>
        <taxon>Pseudomonadota</taxon>
        <taxon>Betaproteobacteria</taxon>
        <taxon>Burkholderiales</taxon>
        <taxon>Alcaligenaceae</taxon>
        <taxon>Achromobacter</taxon>
    </lineage>
</organism>
<dbReference type="OrthoDB" id="8722685at2"/>
<sequence length="77" mass="8468">MHHDPKTGKVVKKGQVSTPVDEDQVEHELDEALAETFPASDPIAINPEPDEDREVDRALKDSFPASDPVAPAQPRKK</sequence>
<dbReference type="Proteomes" id="UP000494183">
    <property type="component" value="Unassembled WGS sequence"/>
</dbReference>
<reference evidence="2 3" key="1">
    <citation type="submission" date="2020-04" db="EMBL/GenBank/DDBJ databases">
        <authorList>
            <person name="De Canck E."/>
        </authorList>
    </citation>
    <scope>NUCLEOTIDE SEQUENCE [LARGE SCALE GENOMIC DNA]</scope>
    <source>
        <strain evidence="2 3">LMG 6000</strain>
    </source>
</reference>
<feature type="compositionally biased region" description="Acidic residues" evidence="1">
    <location>
        <begin position="20"/>
        <end position="33"/>
    </location>
</feature>
<protein>
    <submittedName>
        <fullName evidence="2">Uncharacterized protein</fullName>
    </submittedName>
</protein>
<gene>
    <name evidence="2" type="ORF">LMG6000_03659</name>
</gene>
<evidence type="ECO:0000256" key="1">
    <source>
        <dbReference type="SAM" id="MobiDB-lite"/>
    </source>
</evidence>
<dbReference type="AlphaFoldDB" id="A0A6S7FDJ3"/>
<evidence type="ECO:0000313" key="3">
    <source>
        <dbReference type="Proteomes" id="UP000494183"/>
    </source>
</evidence>
<dbReference type="RefSeq" id="WP_042796591.1">
    <property type="nucleotide sequence ID" value="NZ_CADILH010000006.1"/>
</dbReference>
<dbReference type="EMBL" id="CADILH010000006">
    <property type="protein sequence ID" value="CAB3934365.1"/>
    <property type="molecule type" value="Genomic_DNA"/>
</dbReference>
<name>A0A6S7FDJ3_9BURK</name>
<accession>A0A6S7FDJ3</accession>
<proteinExistence type="predicted"/>
<keyword evidence="3" id="KW-1185">Reference proteome</keyword>
<feature type="region of interest" description="Disordered" evidence="1">
    <location>
        <begin position="1"/>
        <end position="77"/>
    </location>
</feature>